<comment type="similarity">
    <text evidence="8">Belongs to the tRNA nucleotidyltransferase/poly(A) polymerase family.</text>
</comment>
<keyword evidence="12" id="KW-1185">Reference proteome</keyword>
<evidence type="ECO:0000256" key="3">
    <source>
        <dbReference type="ARBA" id="ARBA00022694"/>
    </source>
</evidence>
<dbReference type="InterPro" id="IPR032828">
    <property type="entry name" value="PolyA_RNA-bd"/>
</dbReference>
<keyword evidence="8" id="KW-0694">RNA-binding</keyword>
<reference evidence="11 12" key="1">
    <citation type="journal article" date="2017" name="Int. J. Syst. Evol. Microbiol.">
        <title>Marinicauda algicola sp. nov., isolated from a marine red alga Rhodosorus marinus.</title>
        <authorList>
            <person name="Jeong S.E."/>
            <person name="Jeon S.H."/>
            <person name="Chun B.H."/>
            <person name="Kim D.W."/>
            <person name="Jeon C.O."/>
        </authorList>
    </citation>
    <scope>NUCLEOTIDE SEQUENCE [LARGE SCALE GENOMIC DNA]</scope>
    <source>
        <strain evidence="11 12">JCM 31718</strain>
    </source>
</reference>
<dbReference type="Gene3D" id="3.30.460.10">
    <property type="entry name" value="Beta Polymerase, domain 2"/>
    <property type="match status" value="1"/>
</dbReference>
<keyword evidence="3" id="KW-0819">tRNA processing</keyword>
<sequence>MSPARLDPEAHPWMTRPATRAVVEALNAGGQDLARFVGGCVRNALMGVPVDDVDIATVLHPEEVMRRTAAAGLKPVPTGIDHGTITVVSKGIPYEVTTLRKDVATDGRRAVVAFASDWKEDAARRDFRLNAIYARPDGSLYDPFGGAADAGAGRIIFIGEPEERIAEDYLRILRFYRFNAWYGLGEPDLRGQAACVAMREGMAKLSAERIWKELKKLLAAPAPVTALEAMQEGHILEEVLPAALDFNLLFRLINRDQRMERAPDPLLRVAALAGGGEDSVAALARAMKVSKAERARLAAAAQRPLVTPGLARPELERRLYERGSQAVIDQLRLAEARGAGDPARAEAGIAAARAFERPVFPVSGRHLVKAGFAPGPELGELLAALEEAWIESGFALDRGALIEMARARAAGQGDEG</sequence>
<dbReference type="InterPro" id="IPR043519">
    <property type="entry name" value="NT_sf"/>
</dbReference>
<dbReference type="InterPro" id="IPR002646">
    <property type="entry name" value="PolA_pol_head_dom"/>
</dbReference>
<feature type="domain" description="tRNA nucleotidyltransferase/poly(A) polymerase RNA and SrmB- binding" evidence="10">
    <location>
        <begin position="193"/>
        <end position="243"/>
    </location>
</feature>
<dbReference type="OrthoDB" id="9805698at2"/>
<dbReference type="Proteomes" id="UP000308054">
    <property type="component" value="Unassembled WGS sequence"/>
</dbReference>
<dbReference type="AlphaFoldDB" id="A0A4S2GWS2"/>
<keyword evidence="6" id="KW-0547">Nucleotide-binding</keyword>
<keyword evidence="5" id="KW-0479">Metal-binding</keyword>
<gene>
    <name evidence="11" type="ORF">E5163_14230</name>
</gene>
<evidence type="ECO:0000259" key="10">
    <source>
        <dbReference type="Pfam" id="PF12627"/>
    </source>
</evidence>
<dbReference type="CDD" id="cd05398">
    <property type="entry name" value="NT_ClassII-CCAase"/>
    <property type="match status" value="1"/>
</dbReference>
<evidence type="ECO:0000256" key="1">
    <source>
        <dbReference type="ARBA" id="ARBA00001946"/>
    </source>
</evidence>
<organism evidence="11 12">
    <name type="scientific">Marinicauda algicola</name>
    <dbReference type="NCBI Taxonomy" id="2029849"/>
    <lineage>
        <taxon>Bacteria</taxon>
        <taxon>Pseudomonadati</taxon>
        <taxon>Pseudomonadota</taxon>
        <taxon>Alphaproteobacteria</taxon>
        <taxon>Maricaulales</taxon>
        <taxon>Maricaulaceae</taxon>
        <taxon>Marinicauda</taxon>
    </lineage>
</organism>
<name>A0A4S2GWS2_9PROT</name>
<dbReference type="GO" id="GO:0046872">
    <property type="term" value="F:metal ion binding"/>
    <property type="evidence" value="ECO:0007669"/>
    <property type="project" value="UniProtKB-KW"/>
</dbReference>
<dbReference type="SUPFAM" id="SSF81891">
    <property type="entry name" value="Poly A polymerase C-terminal region-like"/>
    <property type="match status" value="1"/>
</dbReference>
<evidence type="ECO:0000256" key="8">
    <source>
        <dbReference type="RuleBase" id="RU003953"/>
    </source>
</evidence>
<comment type="caution">
    <text evidence="11">The sequence shown here is derived from an EMBL/GenBank/DDBJ whole genome shotgun (WGS) entry which is preliminary data.</text>
</comment>
<dbReference type="Gene3D" id="1.10.3090.10">
    <property type="entry name" value="cca-adding enzyme, domain 2"/>
    <property type="match status" value="1"/>
</dbReference>
<evidence type="ECO:0000313" key="12">
    <source>
        <dbReference type="Proteomes" id="UP000308054"/>
    </source>
</evidence>
<dbReference type="GO" id="GO:0008033">
    <property type="term" value="P:tRNA processing"/>
    <property type="evidence" value="ECO:0007669"/>
    <property type="project" value="UniProtKB-KW"/>
</dbReference>
<comment type="cofactor">
    <cofactor evidence="1">
        <name>Mg(2+)</name>
        <dbReference type="ChEBI" id="CHEBI:18420"/>
    </cofactor>
</comment>
<dbReference type="SUPFAM" id="SSF81301">
    <property type="entry name" value="Nucleotidyltransferase"/>
    <property type="match status" value="1"/>
</dbReference>
<dbReference type="GO" id="GO:0000049">
    <property type="term" value="F:tRNA binding"/>
    <property type="evidence" value="ECO:0007669"/>
    <property type="project" value="TreeGrafter"/>
</dbReference>
<dbReference type="RefSeq" id="WP_135997161.1">
    <property type="nucleotide sequence ID" value="NZ_CP071057.1"/>
</dbReference>
<protein>
    <submittedName>
        <fullName evidence="11">CCA tRNA nucleotidyltransferase</fullName>
    </submittedName>
</protein>
<dbReference type="GO" id="GO:0016779">
    <property type="term" value="F:nucleotidyltransferase activity"/>
    <property type="evidence" value="ECO:0007669"/>
    <property type="project" value="UniProtKB-KW"/>
</dbReference>
<dbReference type="EMBL" id="SRXW01000005">
    <property type="protein sequence ID" value="TGY87590.1"/>
    <property type="molecule type" value="Genomic_DNA"/>
</dbReference>
<evidence type="ECO:0000256" key="6">
    <source>
        <dbReference type="ARBA" id="ARBA00022741"/>
    </source>
</evidence>
<keyword evidence="4" id="KW-0548">Nucleotidyltransferase</keyword>
<dbReference type="InterPro" id="IPR050264">
    <property type="entry name" value="Bact_CCA-adding_enz_type3_sf"/>
</dbReference>
<evidence type="ECO:0000256" key="7">
    <source>
        <dbReference type="ARBA" id="ARBA00022842"/>
    </source>
</evidence>
<feature type="domain" description="Poly A polymerase head" evidence="9">
    <location>
        <begin position="34"/>
        <end position="155"/>
    </location>
</feature>
<proteinExistence type="inferred from homology"/>
<dbReference type="Pfam" id="PF01743">
    <property type="entry name" value="PolyA_pol"/>
    <property type="match status" value="1"/>
</dbReference>
<evidence type="ECO:0000256" key="2">
    <source>
        <dbReference type="ARBA" id="ARBA00022679"/>
    </source>
</evidence>
<keyword evidence="2 8" id="KW-0808">Transferase</keyword>
<dbReference type="GO" id="GO:0000166">
    <property type="term" value="F:nucleotide binding"/>
    <property type="evidence" value="ECO:0007669"/>
    <property type="project" value="UniProtKB-KW"/>
</dbReference>
<dbReference type="PANTHER" id="PTHR46173">
    <property type="entry name" value="CCA TRNA NUCLEOTIDYLTRANSFERASE 1, MITOCHONDRIAL"/>
    <property type="match status" value="1"/>
</dbReference>
<dbReference type="PANTHER" id="PTHR46173:SF1">
    <property type="entry name" value="CCA TRNA NUCLEOTIDYLTRANSFERASE 1, MITOCHONDRIAL"/>
    <property type="match status" value="1"/>
</dbReference>
<dbReference type="Pfam" id="PF12627">
    <property type="entry name" value="PolyA_pol_RNAbd"/>
    <property type="match status" value="1"/>
</dbReference>
<evidence type="ECO:0000256" key="4">
    <source>
        <dbReference type="ARBA" id="ARBA00022695"/>
    </source>
</evidence>
<accession>A0A4S2GWS2</accession>
<evidence type="ECO:0000313" key="11">
    <source>
        <dbReference type="EMBL" id="TGY87590.1"/>
    </source>
</evidence>
<evidence type="ECO:0000259" key="9">
    <source>
        <dbReference type="Pfam" id="PF01743"/>
    </source>
</evidence>
<evidence type="ECO:0000256" key="5">
    <source>
        <dbReference type="ARBA" id="ARBA00022723"/>
    </source>
</evidence>
<keyword evidence="7" id="KW-0460">Magnesium</keyword>